<name>A0A1G9A7Z6_9PROT</name>
<proteinExistence type="predicted"/>
<dbReference type="Gene3D" id="2.30.30.940">
    <property type="match status" value="1"/>
</dbReference>
<dbReference type="GO" id="GO:0004386">
    <property type="term" value="F:helicase activity"/>
    <property type="evidence" value="ECO:0007669"/>
    <property type="project" value="UniProtKB-KW"/>
</dbReference>
<dbReference type="Proteomes" id="UP000198629">
    <property type="component" value="Unassembled WGS sequence"/>
</dbReference>
<dbReference type="GO" id="GO:0004527">
    <property type="term" value="F:exonuclease activity"/>
    <property type="evidence" value="ECO:0007669"/>
    <property type="project" value="UniProtKB-KW"/>
</dbReference>
<organism evidence="1 2">
    <name type="scientific">Methylophilus rhizosphaerae</name>
    <dbReference type="NCBI Taxonomy" id="492660"/>
    <lineage>
        <taxon>Bacteria</taxon>
        <taxon>Pseudomonadati</taxon>
        <taxon>Pseudomonadota</taxon>
        <taxon>Betaproteobacteria</taxon>
        <taxon>Nitrosomonadales</taxon>
        <taxon>Methylophilaceae</taxon>
        <taxon>Methylophilus</taxon>
    </lineage>
</organism>
<dbReference type="CDD" id="cd18809">
    <property type="entry name" value="SF1_C_RecD"/>
    <property type="match status" value="1"/>
</dbReference>
<dbReference type="RefSeq" id="WP_091470084.1">
    <property type="nucleotide sequence ID" value="NZ_FNFX01000001.1"/>
</dbReference>
<dbReference type="SUPFAM" id="SSF55464">
    <property type="entry name" value="Origin of replication-binding domain, RBD-like"/>
    <property type="match status" value="1"/>
</dbReference>
<dbReference type="InterPro" id="IPR027417">
    <property type="entry name" value="P-loop_NTPase"/>
</dbReference>
<keyword evidence="1" id="KW-0378">Hydrolase</keyword>
<keyword evidence="1" id="KW-0540">Nuclease</keyword>
<keyword evidence="1" id="KW-0067">ATP-binding</keyword>
<dbReference type="OrthoDB" id="1634048at2"/>
<dbReference type="STRING" id="492660.SAMN05192566_0737"/>
<evidence type="ECO:0000313" key="1">
    <source>
        <dbReference type="EMBL" id="SDK23427.1"/>
    </source>
</evidence>
<reference evidence="2" key="1">
    <citation type="submission" date="2016-10" db="EMBL/GenBank/DDBJ databases">
        <authorList>
            <person name="Varghese N."/>
            <person name="Submissions S."/>
        </authorList>
    </citation>
    <scope>NUCLEOTIDE SEQUENCE [LARGE SCALE GENOMIC DNA]</scope>
    <source>
        <strain evidence="2">CBMB127</strain>
    </source>
</reference>
<protein>
    <submittedName>
        <fullName evidence="1">ATP-dependent exoDNAse (Exonuclease V), alpha subunit, helicase superfamily I</fullName>
    </submittedName>
</protein>
<gene>
    <name evidence="1" type="ORF">SAMN05192566_0737</name>
</gene>
<dbReference type="Pfam" id="PF13604">
    <property type="entry name" value="AAA_30"/>
    <property type="match status" value="1"/>
</dbReference>
<sequence>MIGISNVTVKSGFSYNKYLKKQLSEVVENIDWRQAYNLKDIALEATMQTALADPLALYTRSGGALFDEWKLSGHLTEEKIDMIADLQLGKDKRTEAHIKLKKTIQHIVMNDEGHAIKLTQKDLKRGFYKTPDKQKIVFKPEDVKTSTGFVKKTDIEFVFTQDSSISYAIPTMKLEDRLAAEQMLIDTAIEVHDKILKQYIKDYKGRTGESGYYLYYHNDGRSGNPSSHVHFLIPNMLKLSDGSVRAIEMDEIKDKDFHDSIDKMYKSMLVEKWNARFTDYQLEAYDKDHQTITHESNAEIHDWRVAYDEDSLQKIRANSKSKELIDQKISEAKKDLFNQHSIKVAEIEQEATAYKQLVNDNQFTLPHGYLVSHGPAKYQHIKENQNSYFVVVSDRNGKEKTFWGVDLERAIKESNVQTGDLIELNGKNKEKVKVNVPVKDDSGKIIKGKFEEKIVEKAVWHVEKSTKQIISKDIEEEINARLERLNTSYQNKLTYLDSNKNRQEVWRAIKQPKKGMAKFLKDIELAKDVSSMNLKMKKTEEIGLSFKSKKYEKILETLTNTSPFFTENGLIAELSKTQGYGAEAQVIAKKLIRGLQKREVIVDTNSLSKTQLQYTTHELIKMERENVDIMKNQFSSLQPKRVNDVANEIATIEKQTGITPNKEQKEFIESAFNDKQGQIVIGLPGSGKSLAAGWTTKIANKAGYRTIGLAPTGKVSTALANETDCNFTATIDKFNIEVANGDLKLTSNNIIFVDESSMVGTRNMHKLLKTVNEAGAKIILVGDPNQINSVATGNSLNEFLKDSELKDQVNYLVEIRRQKNDKALEIAETSALKEVYKDADLMKATKESGVHVIKVFDLLEQIGAIKNSHTTTTETIQAISKDFLEDINSFKDKLLITSTNKSIDRINNTIQERRLEAGEIFGEQFENQKGKFFIGDRIIMEKNIKDEYNNGDLGTITSIENNKITIEFDSGKIKTIDNPEQMRLGYAMSFEKSQGMTVNNAYIYGENAPNNNQELFNVGMTRARYSTKFYSTQIEHLQVVESFKRESKRVSLIELGKEIDARMKVRSLDKIIPVNQDTLAIEQTQRAIETIKQDGLKDMSDKPKLSKLKALIDNKKVKPDVVIADKPSIIPIEDKPTIEKVKSKQKMKQIIVDR</sequence>
<keyword evidence="1" id="KW-0269">Exonuclease</keyword>
<keyword evidence="1" id="KW-0547">Nucleotide-binding</keyword>
<dbReference type="EMBL" id="FNFX01000001">
    <property type="protein sequence ID" value="SDK23427.1"/>
    <property type="molecule type" value="Genomic_DNA"/>
</dbReference>
<evidence type="ECO:0000313" key="2">
    <source>
        <dbReference type="Proteomes" id="UP000198629"/>
    </source>
</evidence>
<dbReference type="SUPFAM" id="SSF52540">
    <property type="entry name" value="P-loop containing nucleoside triphosphate hydrolases"/>
    <property type="match status" value="2"/>
</dbReference>
<dbReference type="AlphaFoldDB" id="A0A1G9A7Z6"/>
<keyword evidence="1" id="KW-0347">Helicase</keyword>
<dbReference type="Gene3D" id="3.40.50.300">
    <property type="entry name" value="P-loop containing nucleotide triphosphate hydrolases"/>
    <property type="match status" value="2"/>
</dbReference>
<keyword evidence="2" id="KW-1185">Reference proteome</keyword>
<accession>A0A1G9A7Z6</accession>